<dbReference type="AlphaFoldDB" id="A0A1X0ZMT8"/>
<dbReference type="RefSeq" id="WP_084851680.1">
    <property type="nucleotide sequence ID" value="NZ_NBWC01000049.1"/>
</dbReference>
<gene>
    <name evidence="1" type="ORF">B7H17_24915</name>
</gene>
<evidence type="ECO:0000313" key="2">
    <source>
        <dbReference type="Proteomes" id="UP000193675"/>
    </source>
</evidence>
<reference evidence="1 2" key="1">
    <citation type="submission" date="2017-04" db="EMBL/GenBank/DDBJ databases">
        <title>Presence of VIM-2 positive Pseudomonas species in chickens and their surrounding environment.</title>
        <authorList>
            <person name="Zhang R."/>
        </authorList>
    </citation>
    <scope>NUCLEOTIDE SEQUENCE [LARGE SCALE GENOMIC DNA]</scope>
    <source>
        <strain evidence="1 2">DZ-C18</strain>
    </source>
</reference>
<proteinExistence type="predicted"/>
<dbReference type="EMBL" id="NBWC01000049">
    <property type="protein sequence ID" value="ORL58774.1"/>
    <property type="molecule type" value="Genomic_DNA"/>
</dbReference>
<protein>
    <submittedName>
        <fullName evidence="1">Uncharacterized protein</fullName>
    </submittedName>
</protein>
<sequence>MDAPSRRYLPHPYAKASPSELKTIRRRVDIYAVMLTTAAVAFGIAGFQLSSMPGRLIGMSGMIACVFFATYLVDTAHGISNLLRSHKKPARAPEHAIDSPGIDLAA</sequence>
<dbReference type="Proteomes" id="UP000193675">
    <property type="component" value="Unassembled WGS sequence"/>
</dbReference>
<organism evidence="1 2">
    <name type="scientific">Pseudomonas putida</name>
    <name type="common">Arthrobacter siderocapsulatus</name>
    <dbReference type="NCBI Taxonomy" id="303"/>
    <lineage>
        <taxon>Bacteria</taxon>
        <taxon>Pseudomonadati</taxon>
        <taxon>Pseudomonadota</taxon>
        <taxon>Gammaproteobacteria</taxon>
        <taxon>Pseudomonadales</taxon>
        <taxon>Pseudomonadaceae</taxon>
        <taxon>Pseudomonas</taxon>
    </lineage>
</organism>
<name>A0A1X0ZMT8_PSEPU</name>
<accession>A0A1X0ZMT8</accession>
<evidence type="ECO:0000313" key="1">
    <source>
        <dbReference type="EMBL" id="ORL58774.1"/>
    </source>
</evidence>
<comment type="caution">
    <text evidence="1">The sequence shown here is derived from an EMBL/GenBank/DDBJ whole genome shotgun (WGS) entry which is preliminary data.</text>
</comment>